<keyword evidence="1" id="KW-1133">Transmembrane helix</keyword>
<evidence type="ECO:0000256" key="1">
    <source>
        <dbReference type="SAM" id="Phobius"/>
    </source>
</evidence>
<sequence length="196" mass="21570">MQGMSSYDLGRLAYLVLLTAVIGFWFFVSNRRSLGKSLQHAVLWGLIILGMIAAVGLWDDIRQTVRPTQAVFADAGRIEIPRGPDGHYRLTLDVNDTPLTFIVDTGATDIVLSKQDARKVGFDPDALPFYGRAMTANGEVRTAPVTLDQVSLDGLTDRNIPARINGGELSQSLLGMSYLQRFEQITITGNQMILTR</sequence>
<keyword evidence="2" id="KW-0645">Protease</keyword>
<dbReference type="InterPro" id="IPR001969">
    <property type="entry name" value="Aspartic_peptidase_AS"/>
</dbReference>
<organism evidence="2 3">
    <name type="scientific">Shimia abyssi</name>
    <dbReference type="NCBI Taxonomy" id="1662395"/>
    <lineage>
        <taxon>Bacteria</taxon>
        <taxon>Pseudomonadati</taxon>
        <taxon>Pseudomonadota</taxon>
        <taxon>Alphaproteobacteria</taxon>
        <taxon>Rhodobacterales</taxon>
        <taxon>Roseobacteraceae</taxon>
    </lineage>
</organism>
<keyword evidence="1" id="KW-0812">Transmembrane</keyword>
<evidence type="ECO:0000313" key="2">
    <source>
        <dbReference type="EMBL" id="PSL20751.1"/>
    </source>
</evidence>
<name>A0A2P8FGB4_9RHOB</name>
<dbReference type="AlphaFoldDB" id="A0A2P8FGB4"/>
<dbReference type="GO" id="GO:0004190">
    <property type="term" value="F:aspartic-type endopeptidase activity"/>
    <property type="evidence" value="ECO:0007669"/>
    <property type="project" value="InterPro"/>
</dbReference>
<keyword evidence="2" id="KW-0378">Hydrolase</keyword>
<dbReference type="SUPFAM" id="SSF50630">
    <property type="entry name" value="Acid proteases"/>
    <property type="match status" value="1"/>
</dbReference>
<feature type="transmembrane region" description="Helical" evidence="1">
    <location>
        <begin position="12"/>
        <end position="29"/>
    </location>
</feature>
<dbReference type="Proteomes" id="UP000240418">
    <property type="component" value="Unassembled WGS sequence"/>
</dbReference>
<reference evidence="2 3" key="1">
    <citation type="submission" date="2018-03" db="EMBL/GenBank/DDBJ databases">
        <title>Genomic Encyclopedia of Archaeal and Bacterial Type Strains, Phase II (KMG-II): from individual species to whole genera.</title>
        <authorList>
            <person name="Goeker M."/>
        </authorList>
    </citation>
    <scope>NUCLEOTIDE SEQUENCE [LARGE SCALE GENOMIC DNA]</scope>
    <source>
        <strain evidence="2 3">DSM 100673</strain>
    </source>
</reference>
<dbReference type="Pfam" id="PF13975">
    <property type="entry name" value="gag-asp_proteas"/>
    <property type="match status" value="1"/>
</dbReference>
<dbReference type="InterPro" id="IPR011969">
    <property type="entry name" value="Clan_AA_Asp_peptidase_C"/>
</dbReference>
<dbReference type="NCBIfam" id="TIGR02281">
    <property type="entry name" value="clan_AA_DTGA"/>
    <property type="match status" value="1"/>
</dbReference>
<keyword evidence="1" id="KW-0472">Membrane</keyword>
<evidence type="ECO:0000313" key="3">
    <source>
        <dbReference type="Proteomes" id="UP000240418"/>
    </source>
</evidence>
<feature type="transmembrane region" description="Helical" evidence="1">
    <location>
        <begin position="41"/>
        <end position="58"/>
    </location>
</feature>
<dbReference type="Gene3D" id="2.40.70.10">
    <property type="entry name" value="Acid Proteases"/>
    <property type="match status" value="1"/>
</dbReference>
<dbReference type="InterPro" id="IPR034122">
    <property type="entry name" value="Retropepsin-like_bacterial"/>
</dbReference>
<keyword evidence="3" id="KW-1185">Reference proteome</keyword>
<comment type="caution">
    <text evidence="2">The sequence shown here is derived from an EMBL/GenBank/DDBJ whole genome shotgun (WGS) entry which is preliminary data.</text>
</comment>
<proteinExistence type="predicted"/>
<protein>
    <submittedName>
        <fullName evidence="2">Aspartyl protease family protein</fullName>
    </submittedName>
</protein>
<dbReference type="CDD" id="cd05483">
    <property type="entry name" value="retropepsin_like_bacteria"/>
    <property type="match status" value="1"/>
</dbReference>
<dbReference type="EMBL" id="PYGJ01000003">
    <property type="protein sequence ID" value="PSL20751.1"/>
    <property type="molecule type" value="Genomic_DNA"/>
</dbReference>
<gene>
    <name evidence="2" type="ORF">CLV88_103401</name>
</gene>
<accession>A0A2P8FGB4</accession>
<dbReference type="InterPro" id="IPR021109">
    <property type="entry name" value="Peptidase_aspartic_dom_sf"/>
</dbReference>
<dbReference type="PROSITE" id="PS00141">
    <property type="entry name" value="ASP_PROTEASE"/>
    <property type="match status" value="1"/>
</dbReference>
<dbReference type="GO" id="GO:0006508">
    <property type="term" value="P:proteolysis"/>
    <property type="evidence" value="ECO:0007669"/>
    <property type="project" value="UniProtKB-KW"/>
</dbReference>